<dbReference type="InterPro" id="IPR050319">
    <property type="entry name" value="ABC_transp_ATP-bind"/>
</dbReference>
<dbReference type="Proteomes" id="UP000534870">
    <property type="component" value="Unassembled WGS sequence"/>
</dbReference>
<organism evidence="6 7">
    <name type="scientific">Nguyenibacter vanlangensis</name>
    <dbReference type="NCBI Taxonomy" id="1216886"/>
    <lineage>
        <taxon>Bacteria</taxon>
        <taxon>Pseudomonadati</taxon>
        <taxon>Pseudomonadota</taxon>
        <taxon>Alphaproteobacteria</taxon>
        <taxon>Acetobacterales</taxon>
        <taxon>Acetobacteraceae</taxon>
        <taxon>Nguyenibacter</taxon>
    </lineage>
</organism>
<dbReference type="PROSITE" id="PS00211">
    <property type="entry name" value="ABC_TRANSPORTER_1"/>
    <property type="match status" value="2"/>
</dbReference>
<comment type="similarity">
    <text evidence="1">Belongs to the ABC transporter superfamily.</text>
</comment>
<evidence type="ECO:0000259" key="5">
    <source>
        <dbReference type="PROSITE" id="PS50893"/>
    </source>
</evidence>
<sequence>MTAGPPHAPHVLDVAELAVSYRQGARIRRVVQDVSFAVRPGEVTALLGESGSGKTTIARAIAGLLPANARREAGRIRLGPDDITSWPQRRLNTVRGVRIGFVPQDPSNSLNPVQTIGTQVGEMFRLHDRLAPGAIRERVTALLDRVGLTDPALRFGQYPHELSGGMRQRVLIASAIALNPALVIADEPTSALDVTVQRQILDLLDGLRREYGTAILLVTHDLGVTADRADQVIVLNKGRICERGPALPLFAAPREDYTKRLLADRPVFAAAARAAPPADTPAAITVSNLTHAYSRHGGDRMIPRAVDAVSFQVRRGTTHAIVGESGSGKTTILRCLMGLITPTSGSILVEGTEVTALTARTRRAYRRQVQLVYQNPHGSLDPKHDVLHVLDEPLRNFTPLGRAARRQRILDMLDRVRLPRDILERRTGMMSGGQCQRVALARALLAQPRILVLDEVVSALDVSVQAQILRLLTELQAELGLTYVFVSHDLAVVRQISDSMSVLRHGVQVEEGAAEPIFTAPATDYTRALIAAVPGRKAESVHA</sequence>
<dbReference type="InterPro" id="IPR003593">
    <property type="entry name" value="AAA+_ATPase"/>
</dbReference>
<dbReference type="Gene3D" id="3.40.50.300">
    <property type="entry name" value="P-loop containing nucleotide triphosphate hydrolases"/>
    <property type="match status" value="2"/>
</dbReference>
<dbReference type="EMBL" id="JABXXP010000298">
    <property type="protein sequence ID" value="NVN11965.1"/>
    <property type="molecule type" value="Genomic_DNA"/>
</dbReference>
<dbReference type="AlphaFoldDB" id="A0A7Y7M5J6"/>
<evidence type="ECO:0000313" key="7">
    <source>
        <dbReference type="Proteomes" id="UP000534870"/>
    </source>
</evidence>
<proteinExistence type="inferred from homology"/>
<dbReference type="SMART" id="SM00382">
    <property type="entry name" value="AAA"/>
    <property type="match status" value="2"/>
</dbReference>
<dbReference type="GO" id="GO:0016887">
    <property type="term" value="F:ATP hydrolysis activity"/>
    <property type="evidence" value="ECO:0007669"/>
    <property type="project" value="InterPro"/>
</dbReference>
<dbReference type="PANTHER" id="PTHR43776:SF7">
    <property type="entry name" value="D,D-DIPEPTIDE TRANSPORT ATP-BINDING PROTEIN DDPF-RELATED"/>
    <property type="match status" value="1"/>
</dbReference>
<evidence type="ECO:0000256" key="3">
    <source>
        <dbReference type="ARBA" id="ARBA00022741"/>
    </source>
</evidence>
<feature type="domain" description="ABC transporter" evidence="5">
    <location>
        <begin position="12"/>
        <end position="262"/>
    </location>
</feature>
<dbReference type="NCBIfam" id="NF008453">
    <property type="entry name" value="PRK11308.1"/>
    <property type="match status" value="2"/>
</dbReference>
<gene>
    <name evidence="6" type="ORF">HUK84_12700</name>
</gene>
<keyword evidence="3" id="KW-0547">Nucleotide-binding</keyword>
<dbReference type="SUPFAM" id="SSF52540">
    <property type="entry name" value="P-loop containing nucleoside triphosphate hydrolases"/>
    <property type="match status" value="2"/>
</dbReference>
<evidence type="ECO:0000313" key="6">
    <source>
        <dbReference type="EMBL" id="NVN11965.1"/>
    </source>
</evidence>
<evidence type="ECO:0000256" key="4">
    <source>
        <dbReference type="ARBA" id="ARBA00022840"/>
    </source>
</evidence>
<dbReference type="GO" id="GO:0005524">
    <property type="term" value="F:ATP binding"/>
    <property type="evidence" value="ECO:0007669"/>
    <property type="project" value="UniProtKB-KW"/>
</dbReference>
<evidence type="ECO:0000256" key="1">
    <source>
        <dbReference type="ARBA" id="ARBA00005417"/>
    </source>
</evidence>
<accession>A0A7Y7M5J6</accession>
<protein>
    <submittedName>
        <fullName evidence="6">ABC transporter ATP-binding protein</fullName>
    </submittedName>
</protein>
<dbReference type="Pfam" id="PF00005">
    <property type="entry name" value="ABC_tran"/>
    <property type="match status" value="2"/>
</dbReference>
<dbReference type="InterPro" id="IPR017871">
    <property type="entry name" value="ABC_transporter-like_CS"/>
</dbReference>
<evidence type="ECO:0000256" key="2">
    <source>
        <dbReference type="ARBA" id="ARBA00022448"/>
    </source>
</evidence>
<name>A0A7Y7M5J6_9PROT</name>
<keyword evidence="4 6" id="KW-0067">ATP-binding</keyword>
<dbReference type="RefSeq" id="WP_176640623.1">
    <property type="nucleotide sequence ID" value="NZ_JABXXP010000298.1"/>
</dbReference>
<dbReference type="GO" id="GO:0055085">
    <property type="term" value="P:transmembrane transport"/>
    <property type="evidence" value="ECO:0007669"/>
    <property type="project" value="UniProtKB-ARBA"/>
</dbReference>
<dbReference type="PANTHER" id="PTHR43776">
    <property type="entry name" value="TRANSPORT ATP-BINDING PROTEIN"/>
    <property type="match status" value="1"/>
</dbReference>
<reference evidence="6 7" key="1">
    <citation type="submission" date="2020-06" db="EMBL/GenBank/DDBJ databases">
        <title>Description of novel acetic acid bacteria.</title>
        <authorList>
            <person name="Sombolestani A."/>
        </authorList>
    </citation>
    <scope>NUCLEOTIDE SEQUENCE [LARGE SCALE GENOMIC DNA]</scope>
    <source>
        <strain evidence="6 7">LMG 31431</strain>
    </source>
</reference>
<dbReference type="CDD" id="cd03257">
    <property type="entry name" value="ABC_NikE_OppD_transporters"/>
    <property type="match status" value="2"/>
</dbReference>
<dbReference type="NCBIfam" id="NF007739">
    <property type="entry name" value="PRK10419.1"/>
    <property type="match status" value="2"/>
</dbReference>
<dbReference type="PROSITE" id="PS50893">
    <property type="entry name" value="ABC_TRANSPORTER_2"/>
    <property type="match status" value="2"/>
</dbReference>
<feature type="domain" description="ABC transporter" evidence="5">
    <location>
        <begin position="284"/>
        <end position="530"/>
    </location>
</feature>
<dbReference type="InterPro" id="IPR003439">
    <property type="entry name" value="ABC_transporter-like_ATP-bd"/>
</dbReference>
<keyword evidence="2" id="KW-0813">Transport</keyword>
<dbReference type="InterPro" id="IPR027417">
    <property type="entry name" value="P-loop_NTPase"/>
</dbReference>
<comment type="caution">
    <text evidence="6">The sequence shown here is derived from an EMBL/GenBank/DDBJ whole genome shotgun (WGS) entry which is preliminary data.</text>
</comment>